<dbReference type="KEGG" id="cep:Cri9333_1740"/>
<name>K9VZP4_9CYAN</name>
<keyword evidence="1" id="KW-1133">Transmembrane helix</keyword>
<evidence type="ECO:0000256" key="1">
    <source>
        <dbReference type="SAM" id="Phobius"/>
    </source>
</evidence>
<dbReference type="PATRIC" id="fig|1173022.3.peg.1882"/>
<dbReference type="STRING" id="1173022.Cri9333_1740"/>
<keyword evidence="3" id="KW-1185">Reference proteome</keyword>
<organism evidence="2 3">
    <name type="scientific">Crinalium epipsammum PCC 9333</name>
    <dbReference type="NCBI Taxonomy" id="1173022"/>
    <lineage>
        <taxon>Bacteria</taxon>
        <taxon>Bacillati</taxon>
        <taxon>Cyanobacteriota</taxon>
        <taxon>Cyanophyceae</taxon>
        <taxon>Gomontiellales</taxon>
        <taxon>Gomontiellaceae</taxon>
        <taxon>Crinalium</taxon>
    </lineage>
</organism>
<dbReference type="AlphaFoldDB" id="K9VZP4"/>
<proteinExistence type="predicted"/>
<feature type="transmembrane region" description="Helical" evidence="1">
    <location>
        <begin position="46"/>
        <end position="70"/>
    </location>
</feature>
<dbReference type="Proteomes" id="UP000010472">
    <property type="component" value="Chromosome"/>
</dbReference>
<dbReference type="HOGENOM" id="CLU_1092889_0_0_3"/>
<sequence length="254" mass="28576">MKFNKSKTAAFFVGSLIGILIPFLPVIINAENSEKTPEQKEGRRDYLAIGVNAGTIITCALGIAGTIWTVSKKNTEAEFKVKQDLSEKLNGLEKALDEKVKKITDISFAKNEENLQRDLNTKSQAATSVAELKMLFLTTTNNTELAIAELRRDLEKSISVNFGEIVKVHNNLNSSIFEIEAHMETQDKIHKEMSDKLTLTNELAEQRHINGKGEMQLLLRAFHYRLADIEKTLETKHGFSPRRDPINYDIESLG</sequence>
<evidence type="ECO:0000313" key="3">
    <source>
        <dbReference type="Proteomes" id="UP000010472"/>
    </source>
</evidence>
<dbReference type="EMBL" id="CP003620">
    <property type="protein sequence ID" value="AFZ12625.1"/>
    <property type="molecule type" value="Genomic_DNA"/>
</dbReference>
<accession>K9VZP4</accession>
<gene>
    <name evidence="2" type="ORF">Cri9333_1740</name>
</gene>
<dbReference type="RefSeq" id="WP_015202745.1">
    <property type="nucleotide sequence ID" value="NC_019753.1"/>
</dbReference>
<keyword evidence="1" id="KW-0812">Transmembrane</keyword>
<reference evidence="2 3" key="1">
    <citation type="submission" date="2012-06" db="EMBL/GenBank/DDBJ databases">
        <title>Finished chromosome of genome of Crinalium epipsammum PCC 9333.</title>
        <authorList>
            <consortium name="US DOE Joint Genome Institute"/>
            <person name="Gugger M."/>
            <person name="Coursin T."/>
            <person name="Rippka R."/>
            <person name="Tandeau De Marsac N."/>
            <person name="Huntemann M."/>
            <person name="Wei C.-L."/>
            <person name="Han J."/>
            <person name="Detter J.C."/>
            <person name="Han C."/>
            <person name="Tapia R."/>
            <person name="Davenport K."/>
            <person name="Daligault H."/>
            <person name="Erkkila T."/>
            <person name="Gu W."/>
            <person name="Munk A.C.C."/>
            <person name="Teshima H."/>
            <person name="Xu Y."/>
            <person name="Chain P."/>
            <person name="Chen A."/>
            <person name="Krypides N."/>
            <person name="Mavromatis K."/>
            <person name="Markowitz V."/>
            <person name="Szeto E."/>
            <person name="Ivanova N."/>
            <person name="Mikhailova N."/>
            <person name="Ovchinnikova G."/>
            <person name="Pagani I."/>
            <person name="Pati A."/>
            <person name="Goodwin L."/>
            <person name="Peters L."/>
            <person name="Pitluck S."/>
            <person name="Woyke T."/>
            <person name="Kerfeld C."/>
        </authorList>
    </citation>
    <scope>NUCLEOTIDE SEQUENCE [LARGE SCALE GENOMIC DNA]</scope>
    <source>
        <strain evidence="2 3">PCC 9333</strain>
    </source>
</reference>
<keyword evidence="1" id="KW-0472">Membrane</keyword>
<protein>
    <submittedName>
        <fullName evidence="2">Uncharacterized protein</fullName>
    </submittedName>
</protein>
<evidence type="ECO:0000313" key="2">
    <source>
        <dbReference type="EMBL" id="AFZ12625.1"/>
    </source>
</evidence>